<dbReference type="AlphaFoldDB" id="A0A538SU28"/>
<dbReference type="InterPro" id="IPR007630">
    <property type="entry name" value="RNA_pol_sigma70_r4"/>
</dbReference>
<reference evidence="9 10" key="1">
    <citation type="journal article" date="2019" name="Nat. Microbiol.">
        <title>Mediterranean grassland soil C-N compound turnover is dependent on rainfall and depth, and is mediated by genomically divergent microorganisms.</title>
        <authorList>
            <person name="Diamond S."/>
            <person name="Andeer P.F."/>
            <person name="Li Z."/>
            <person name="Crits-Christoph A."/>
            <person name="Burstein D."/>
            <person name="Anantharaman K."/>
            <person name="Lane K.R."/>
            <person name="Thomas B.C."/>
            <person name="Pan C."/>
            <person name="Northen T.R."/>
            <person name="Banfield J.F."/>
        </authorList>
    </citation>
    <scope>NUCLEOTIDE SEQUENCE [LARGE SCALE GENOMIC DNA]</scope>
    <source>
        <strain evidence="9">WS_5</strain>
    </source>
</reference>
<dbReference type="InterPro" id="IPR007627">
    <property type="entry name" value="RNA_pol_sigma70_r2"/>
</dbReference>
<dbReference type="PANTHER" id="PTHR43133:SF62">
    <property type="entry name" value="RNA POLYMERASE SIGMA FACTOR SIGZ"/>
    <property type="match status" value="1"/>
</dbReference>
<keyword evidence="5" id="KW-0804">Transcription</keyword>
<evidence type="ECO:0000256" key="3">
    <source>
        <dbReference type="ARBA" id="ARBA00023082"/>
    </source>
</evidence>
<evidence type="ECO:0000256" key="4">
    <source>
        <dbReference type="ARBA" id="ARBA00023125"/>
    </source>
</evidence>
<dbReference type="InterPro" id="IPR014284">
    <property type="entry name" value="RNA_pol_sigma-70_dom"/>
</dbReference>
<dbReference type="InterPro" id="IPR039425">
    <property type="entry name" value="RNA_pol_sigma-70-like"/>
</dbReference>
<dbReference type="InterPro" id="IPR013325">
    <property type="entry name" value="RNA_pol_sigma_r2"/>
</dbReference>
<dbReference type="EMBL" id="VBOV01000285">
    <property type="protein sequence ID" value="TMQ54890.1"/>
    <property type="molecule type" value="Genomic_DNA"/>
</dbReference>
<keyword evidence="3" id="KW-0731">Sigma factor</keyword>
<evidence type="ECO:0000259" key="7">
    <source>
        <dbReference type="Pfam" id="PF04542"/>
    </source>
</evidence>
<sequence length="185" mass="20693">MNSQERDRSCLEGIRTGDTRALEELYDRHNGLLYSVALRIVRKPADAEQVLRECWLQIRRGPGTYNVGRGTVGAWLVTVARDKAIDRLRSEGSRPGAGQTPGADTPPPTEDASANAAHQQMSERVRRALDVLGPQHRQVLELTYFEGLTQSEIADRLNVQPGTVKSWTRQALVRLSDLVPHEDWT</sequence>
<evidence type="ECO:0000259" key="8">
    <source>
        <dbReference type="Pfam" id="PF04545"/>
    </source>
</evidence>
<keyword evidence="2" id="KW-0805">Transcription regulation</keyword>
<evidence type="ECO:0000256" key="1">
    <source>
        <dbReference type="ARBA" id="ARBA00010641"/>
    </source>
</evidence>
<comment type="similarity">
    <text evidence="1">Belongs to the sigma-70 factor family. ECF subfamily.</text>
</comment>
<dbReference type="PANTHER" id="PTHR43133">
    <property type="entry name" value="RNA POLYMERASE ECF-TYPE SIGMA FACTO"/>
    <property type="match status" value="1"/>
</dbReference>
<feature type="domain" description="RNA polymerase sigma-70 region 2" evidence="7">
    <location>
        <begin position="25"/>
        <end position="92"/>
    </location>
</feature>
<proteinExistence type="inferred from homology"/>
<feature type="domain" description="RNA polymerase sigma-70 region 4" evidence="8">
    <location>
        <begin position="128"/>
        <end position="175"/>
    </location>
</feature>
<organism evidence="9 10">
    <name type="scientific">Eiseniibacteriota bacterium</name>
    <dbReference type="NCBI Taxonomy" id="2212470"/>
    <lineage>
        <taxon>Bacteria</taxon>
        <taxon>Candidatus Eiseniibacteriota</taxon>
    </lineage>
</organism>
<dbReference type="CDD" id="cd06171">
    <property type="entry name" value="Sigma70_r4"/>
    <property type="match status" value="1"/>
</dbReference>
<evidence type="ECO:0000313" key="10">
    <source>
        <dbReference type="Proteomes" id="UP000320913"/>
    </source>
</evidence>
<evidence type="ECO:0000256" key="2">
    <source>
        <dbReference type="ARBA" id="ARBA00023015"/>
    </source>
</evidence>
<dbReference type="Pfam" id="PF04545">
    <property type="entry name" value="Sigma70_r4"/>
    <property type="match status" value="1"/>
</dbReference>
<gene>
    <name evidence="9" type="ORF">E6K75_09965</name>
</gene>
<comment type="caution">
    <text evidence="9">The sequence shown here is derived from an EMBL/GenBank/DDBJ whole genome shotgun (WGS) entry which is preliminary data.</text>
</comment>
<dbReference type="GO" id="GO:0003677">
    <property type="term" value="F:DNA binding"/>
    <property type="evidence" value="ECO:0007669"/>
    <property type="project" value="UniProtKB-KW"/>
</dbReference>
<dbReference type="Gene3D" id="1.10.10.10">
    <property type="entry name" value="Winged helix-like DNA-binding domain superfamily/Winged helix DNA-binding domain"/>
    <property type="match status" value="1"/>
</dbReference>
<keyword evidence="4" id="KW-0238">DNA-binding</keyword>
<dbReference type="GO" id="GO:0006352">
    <property type="term" value="P:DNA-templated transcription initiation"/>
    <property type="evidence" value="ECO:0007669"/>
    <property type="project" value="InterPro"/>
</dbReference>
<dbReference type="SUPFAM" id="SSF88946">
    <property type="entry name" value="Sigma2 domain of RNA polymerase sigma factors"/>
    <property type="match status" value="1"/>
</dbReference>
<dbReference type="InterPro" id="IPR013324">
    <property type="entry name" value="RNA_pol_sigma_r3/r4-like"/>
</dbReference>
<dbReference type="GO" id="GO:0016987">
    <property type="term" value="F:sigma factor activity"/>
    <property type="evidence" value="ECO:0007669"/>
    <property type="project" value="UniProtKB-KW"/>
</dbReference>
<feature type="region of interest" description="Disordered" evidence="6">
    <location>
        <begin position="88"/>
        <end position="120"/>
    </location>
</feature>
<dbReference type="NCBIfam" id="TIGR02937">
    <property type="entry name" value="sigma70-ECF"/>
    <property type="match status" value="1"/>
</dbReference>
<protein>
    <submittedName>
        <fullName evidence="9">Sigma-70 family RNA polymerase sigma factor</fullName>
    </submittedName>
</protein>
<evidence type="ECO:0000313" key="9">
    <source>
        <dbReference type="EMBL" id="TMQ54890.1"/>
    </source>
</evidence>
<evidence type="ECO:0000256" key="6">
    <source>
        <dbReference type="SAM" id="MobiDB-lite"/>
    </source>
</evidence>
<name>A0A538SU28_UNCEI</name>
<dbReference type="InterPro" id="IPR036388">
    <property type="entry name" value="WH-like_DNA-bd_sf"/>
</dbReference>
<evidence type="ECO:0000256" key="5">
    <source>
        <dbReference type="ARBA" id="ARBA00023163"/>
    </source>
</evidence>
<accession>A0A538SU28</accession>
<dbReference type="Proteomes" id="UP000320913">
    <property type="component" value="Unassembled WGS sequence"/>
</dbReference>
<dbReference type="Pfam" id="PF04542">
    <property type="entry name" value="Sigma70_r2"/>
    <property type="match status" value="1"/>
</dbReference>
<dbReference type="Gene3D" id="1.10.1740.10">
    <property type="match status" value="1"/>
</dbReference>
<dbReference type="SUPFAM" id="SSF88659">
    <property type="entry name" value="Sigma3 and sigma4 domains of RNA polymerase sigma factors"/>
    <property type="match status" value="1"/>
</dbReference>